<comment type="subcellular location">
    <subcellularLocation>
        <location evidence="1">Cell membrane</location>
        <topology evidence="1">Peripheral membrane protein</topology>
    </subcellularLocation>
    <subcellularLocation>
        <location evidence="2">Secreted</location>
    </subcellularLocation>
</comment>
<sequence>MLKLYFFISLLCLVKSDTDETCPSFTKLSFHSAVVGTGLNVKLMLYTRRNQTCAQVINSTFLGNLNVTKKTTFIIHGFRPTGSPPVWMEDLVQGLLYVEDMNVVVVDWNRGATTVIYNHASSKTRKVAAVLKGFIAKMLAQGASFDDIYMIGVSLGAHIAGFVGKMYKGQLGRITALGYKEPLGNIDFYPNGGLDQPGCPKTILGGMQYFKCDHQRSVYLYLSSLRENCSITAYPCDSYRDYRNGKCVNCGIAQKESCPLLGYYADNWKEYLKQKDPPMTKAFFDTAEKEPYCIYHYFVDIIAWNKNIRRGSITIKLKDKAGNITESKINHEPAVFQKYHQVSLLARFSQDLDKVATVSLVFSTGSIIGPKYKLRILRMKLRSLAHPERPELCRYDLVLMENIETVFQPILCPELLM</sequence>
<dbReference type="InterPro" id="IPR013818">
    <property type="entry name" value="Lipase"/>
</dbReference>
<keyword evidence="19" id="KW-1185">Reference proteome</keyword>
<keyword evidence="5" id="KW-0964">Secreted</keyword>
<dbReference type="FunFam" id="3.40.50.1820:FF:000202">
    <property type="entry name" value="Lipase member H"/>
    <property type="match status" value="1"/>
</dbReference>
<feature type="chain" id="PRO_5034807059" evidence="16">
    <location>
        <begin position="19"/>
        <end position="417"/>
    </location>
</feature>
<protein>
    <submittedName>
        <fullName evidence="18">Lipase H</fullName>
    </submittedName>
</protein>
<evidence type="ECO:0000313" key="19">
    <source>
        <dbReference type="Proteomes" id="UP000694425"/>
    </source>
</evidence>
<dbReference type="GO" id="GO:0016042">
    <property type="term" value="P:lipid catabolic process"/>
    <property type="evidence" value="ECO:0007669"/>
    <property type="project" value="UniProtKB-KW"/>
</dbReference>
<evidence type="ECO:0000256" key="13">
    <source>
        <dbReference type="ARBA" id="ARBA00048637"/>
    </source>
</evidence>
<keyword evidence="9" id="KW-0443">Lipid metabolism</keyword>
<keyword evidence="8" id="KW-0442">Lipid degradation</keyword>
<dbReference type="SUPFAM" id="SSF53474">
    <property type="entry name" value="alpha/beta-Hydrolases"/>
    <property type="match status" value="1"/>
</dbReference>
<evidence type="ECO:0000256" key="15">
    <source>
        <dbReference type="RuleBase" id="RU004262"/>
    </source>
</evidence>
<name>A0A8C7BNN4_NEOVI</name>
<dbReference type="Proteomes" id="UP000694425">
    <property type="component" value="Unplaced"/>
</dbReference>
<evidence type="ECO:0000256" key="14">
    <source>
        <dbReference type="ARBA" id="ARBA00049600"/>
    </source>
</evidence>
<feature type="domain" description="Lipase" evidence="17">
    <location>
        <begin position="37"/>
        <end position="177"/>
    </location>
</feature>
<feature type="signal peptide" evidence="16">
    <location>
        <begin position="1"/>
        <end position="18"/>
    </location>
</feature>
<evidence type="ECO:0000256" key="9">
    <source>
        <dbReference type="ARBA" id="ARBA00023098"/>
    </source>
</evidence>
<dbReference type="GO" id="GO:0052689">
    <property type="term" value="F:carboxylic ester hydrolase activity"/>
    <property type="evidence" value="ECO:0007669"/>
    <property type="project" value="InterPro"/>
</dbReference>
<evidence type="ECO:0000259" key="17">
    <source>
        <dbReference type="Pfam" id="PF00151"/>
    </source>
</evidence>
<evidence type="ECO:0000256" key="3">
    <source>
        <dbReference type="ARBA" id="ARBA00010701"/>
    </source>
</evidence>
<reference evidence="18" key="1">
    <citation type="submission" date="2025-08" db="UniProtKB">
        <authorList>
            <consortium name="Ensembl"/>
        </authorList>
    </citation>
    <scope>IDENTIFICATION</scope>
</reference>
<organism evidence="18 19">
    <name type="scientific">Neovison vison</name>
    <name type="common">American mink</name>
    <name type="synonym">Mustela vison</name>
    <dbReference type="NCBI Taxonomy" id="452646"/>
    <lineage>
        <taxon>Eukaryota</taxon>
        <taxon>Metazoa</taxon>
        <taxon>Chordata</taxon>
        <taxon>Craniata</taxon>
        <taxon>Vertebrata</taxon>
        <taxon>Euteleostomi</taxon>
        <taxon>Mammalia</taxon>
        <taxon>Eutheria</taxon>
        <taxon>Laurasiatheria</taxon>
        <taxon>Carnivora</taxon>
        <taxon>Caniformia</taxon>
        <taxon>Musteloidea</taxon>
        <taxon>Mustelidae</taxon>
        <taxon>Mustelinae</taxon>
        <taxon>Neogale</taxon>
    </lineage>
</organism>
<dbReference type="Gene3D" id="3.40.50.1820">
    <property type="entry name" value="alpha/beta hydrolase"/>
    <property type="match status" value="2"/>
</dbReference>
<dbReference type="GeneTree" id="ENSGT00940000156285"/>
<evidence type="ECO:0000256" key="1">
    <source>
        <dbReference type="ARBA" id="ARBA00004202"/>
    </source>
</evidence>
<dbReference type="PRINTS" id="PR00821">
    <property type="entry name" value="TAGLIPASE"/>
</dbReference>
<dbReference type="InterPro" id="IPR029058">
    <property type="entry name" value="AB_hydrolase_fold"/>
</dbReference>
<dbReference type="PANTHER" id="PTHR11610:SF12">
    <property type="entry name" value="LIPASE MEMBER H"/>
    <property type="match status" value="1"/>
</dbReference>
<evidence type="ECO:0000256" key="2">
    <source>
        <dbReference type="ARBA" id="ARBA00004613"/>
    </source>
</evidence>
<proteinExistence type="inferred from homology"/>
<dbReference type="PANTHER" id="PTHR11610">
    <property type="entry name" value="LIPASE"/>
    <property type="match status" value="1"/>
</dbReference>
<evidence type="ECO:0000256" key="16">
    <source>
        <dbReference type="SAM" id="SignalP"/>
    </source>
</evidence>
<dbReference type="AlphaFoldDB" id="A0A8C7BNN4"/>
<dbReference type="Pfam" id="PF00151">
    <property type="entry name" value="Lipase"/>
    <property type="match status" value="1"/>
</dbReference>
<evidence type="ECO:0000256" key="8">
    <source>
        <dbReference type="ARBA" id="ARBA00022963"/>
    </source>
</evidence>
<dbReference type="PIRSF" id="PIRSF000865">
    <property type="entry name" value="Lipoprotein_lipase_LIPH"/>
    <property type="match status" value="1"/>
</dbReference>
<keyword evidence="7" id="KW-0378">Hydrolase</keyword>
<dbReference type="InterPro" id="IPR016272">
    <property type="entry name" value="Lipase_LIPH"/>
</dbReference>
<keyword evidence="4" id="KW-1003">Cell membrane</keyword>
<dbReference type="InterPro" id="IPR000734">
    <property type="entry name" value="TAG_lipase"/>
</dbReference>
<evidence type="ECO:0000256" key="4">
    <source>
        <dbReference type="ARBA" id="ARBA00022475"/>
    </source>
</evidence>
<comment type="catalytic activity">
    <reaction evidence="13">
        <text>1-hexadecanoyl-2-(9Z-octadecenoyl)-sn-glycero-3-phosphate + H2O = 2-(9Z-octadecenoyl)-sn-glycero-3-phosphate + hexadecanoate + H(+)</text>
        <dbReference type="Rhea" id="RHEA:40943"/>
        <dbReference type="ChEBI" id="CHEBI:7896"/>
        <dbReference type="ChEBI" id="CHEBI:15377"/>
        <dbReference type="ChEBI" id="CHEBI:15378"/>
        <dbReference type="ChEBI" id="CHEBI:64839"/>
        <dbReference type="ChEBI" id="CHEBI:77593"/>
    </reaction>
    <physiologicalReaction direction="left-to-right" evidence="13">
        <dbReference type="Rhea" id="RHEA:40944"/>
    </physiologicalReaction>
</comment>
<dbReference type="InterPro" id="IPR033906">
    <property type="entry name" value="Lipase_N"/>
</dbReference>
<comment type="similarity">
    <text evidence="3 15">Belongs to the AB hydrolase superfamily. Lipase family.</text>
</comment>
<evidence type="ECO:0000256" key="10">
    <source>
        <dbReference type="ARBA" id="ARBA00023136"/>
    </source>
</evidence>
<evidence type="ECO:0000256" key="7">
    <source>
        <dbReference type="ARBA" id="ARBA00022801"/>
    </source>
</evidence>
<dbReference type="FunFam" id="3.40.50.1820:FF:000312">
    <property type="entry name" value="Lipase H"/>
    <property type="match status" value="1"/>
</dbReference>
<accession>A0A8C7BNN4</accession>
<keyword evidence="6 16" id="KW-0732">Signal</keyword>
<dbReference type="GO" id="GO:0005886">
    <property type="term" value="C:plasma membrane"/>
    <property type="evidence" value="ECO:0007669"/>
    <property type="project" value="UniProtKB-SubCell"/>
</dbReference>
<dbReference type="Ensembl" id="ENSNVIT00000029206.1">
    <property type="protein sequence ID" value="ENSNVIP00000025180.1"/>
    <property type="gene ID" value="ENSNVIG00000019448.1"/>
</dbReference>
<comment type="function">
    <text evidence="14">Hydrolyzes specifically phosphatidic acid (PA) to produce 2-acyl lysophosphatidic acid (LPA; a potent bioactive lipid mediator) and fatty acid. Does not hydrolyze other phospholipids, like phosphatidylserine (PS), phosphatidylcholine (PC) and phosphatidylethanolamine (PE) or triacylglycerol (TG).</text>
</comment>
<keyword evidence="10" id="KW-0472">Membrane</keyword>
<evidence type="ECO:0000256" key="12">
    <source>
        <dbReference type="ARBA" id="ARBA00023180"/>
    </source>
</evidence>
<evidence type="ECO:0000256" key="11">
    <source>
        <dbReference type="ARBA" id="ARBA00023157"/>
    </source>
</evidence>
<evidence type="ECO:0000313" key="18">
    <source>
        <dbReference type="Ensembl" id="ENSNVIP00000025180.1"/>
    </source>
</evidence>
<dbReference type="CDD" id="cd00707">
    <property type="entry name" value="Pancreat_lipase_like"/>
    <property type="match status" value="1"/>
</dbReference>
<evidence type="ECO:0000256" key="5">
    <source>
        <dbReference type="ARBA" id="ARBA00022525"/>
    </source>
</evidence>
<reference evidence="18" key="2">
    <citation type="submission" date="2025-09" db="UniProtKB">
        <authorList>
            <consortium name="Ensembl"/>
        </authorList>
    </citation>
    <scope>IDENTIFICATION</scope>
</reference>
<keyword evidence="11" id="KW-1015">Disulfide bond</keyword>
<evidence type="ECO:0000256" key="6">
    <source>
        <dbReference type="ARBA" id="ARBA00022729"/>
    </source>
</evidence>
<gene>
    <name evidence="18" type="primary">LIPH</name>
</gene>
<dbReference type="GO" id="GO:0005615">
    <property type="term" value="C:extracellular space"/>
    <property type="evidence" value="ECO:0007669"/>
    <property type="project" value="TreeGrafter"/>
</dbReference>
<dbReference type="GO" id="GO:0004620">
    <property type="term" value="F:phospholipase activity"/>
    <property type="evidence" value="ECO:0007669"/>
    <property type="project" value="TreeGrafter"/>
</dbReference>
<keyword evidence="12" id="KW-0325">Glycoprotein</keyword>